<dbReference type="EMBL" id="QHKS01000008">
    <property type="protein sequence ID" value="RDK02053.1"/>
    <property type="molecule type" value="Genomic_DNA"/>
</dbReference>
<dbReference type="OrthoDB" id="8966698at2"/>
<accession>A0A370N8W5</accession>
<reference evidence="2" key="1">
    <citation type="submission" date="2018-05" db="EMBL/GenBank/DDBJ databases">
        <authorList>
            <person name="Feng T."/>
        </authorList>
    </citation>
    <scope>NUCLEOTIDE SEQUENCE [LARGE SCALE GENOMIC DNA]</scope>
    <source>
        <strain evidence="2">S27</strain>
    </source>
</reference>
<evidence type="ECO:0008006" key="3">
    <source>
        <dbReference type="Google" id="ProtNLM"/>
    </source>
</evidence>
<dbReference type="RefSeq" id="WP_115101355.1">
    <property type="nucleotide sequence ID" value="NZ_QHKS01000008.1"/>
</dbReference>
<dbReference type="AlphaFoldDB" id="A0A370N8W5"/>
<evidence type="ECO:0000313" key="1">
    <source>
        <dbReference type="EMBL" id="RDK02053.1"/>
    </source>
</evidence>
<keyword evidence="2" id="KW-1185">Reference proteome</keyword>
<proteinExistence type="predicted"/>
<protein>
    <recommendedName>
        <fullName evidence="3">Major surface protein 3</fullName>
    </recommendedName>
</protein>
<gene>
    <name evidence="1" type="ORF">DLM46_13980</name>
</gene>
<evidence type="ECO:0000313" key="2">
    <source>
        <dbReference type="Proteomes" id="UP000254875"/>
    </source>
</evidence>
<organism evidence="1 2">
    <name type="scientific">Paraburkholderia lacunae</name>
    <dbReference type="NCBI Taxonomy" id="2211104"/>
    <lineage>
        <taxon>Bacteria</taxon>
        <taxon>Pseudomonadati</taxon>
        <taxon>Pseudomonadota</taxon>
        <taxon>Betaproteobacteria</taxon>
        <taxon>Burkholderiales</taxon>
        <taxon>Burkholderiaceae</taxon>
        <taxon>Paraburkholderia</taxon>
    </lineage>
</organism>
<comment type="caution">
    <text evidence="1">The sequence shown here is derived from an EMBL/GenBank/DDBJ whole genome shotgun (WGS) entry which is preliminary data.</text>
</comment>
<name>A0A370N8W5_9BURK</name>
<dbReference type="Proteomes" id="UP000254875">
    <property type="component" value="Unassembled WGS sequence"/>
</dbReference>
<sequence length="87" mass="9264">MTQDETPKPSTDDKPDLEHLDAALTHVDQQVSSGSIASGAAKGILYSLIETLGALVGDPDLPAHARSGYEGLLETARELRARLEHSK</sequence>